<evidence type="ECO:0000256" key="1">
    <source>
        <dbReference type="SAM" id="Phobius"/>
    </source>
</evidence>
<keyword evidence="1" id="KW-0812">Transmembrane</keyword>
<feature type="transmembrane region" description="Helical" evidence="1">
    <location>
        <begin position="97"/>
        <end position="118"/>
    </location>
</feature>
<organism evidence="2">
    <name type="scientific">marine metagenome</name>
    <dbReference type="NCBI Taxonomy" id="408172"/>
    <lineage>
        <taxon>unclassified sequences</taxon>
        <taxon>metagenomes</taxon>
        <taxon>ecological metagenomes</taxon>
    </lineage>
</organism>
<accession>A0A382YJ54</accession>
<gene>
    <name evidence="2" type="ORF">METZ01_LOCUS435974</name>
</gene>
<feature type="non-terminal residue" evidence="2">
    <location>
        <position position="169"/>
    </location>
</feature>
<sequence>MNKNINSRAELTELLERLIENRLTPEQARQLEMRLRSEPMARRYYVEYLQVHAGLSLQDRLLTDSSSLDELAHAVSNLESTAPLPPRRIPLWRRATPLKLVASLVLILAGFWLSGISIKPDPDSQIVATLSATKNCRWKACEQPTFEGVRLLAGRLELDEGLATIRFHS</sequence>
<protein>
    <recommendedName>
        <fullName evidence="3">Anti sigma-E protein RseA N-terminal domain-containing protein</fullName>
    </recommendedName>
</protein>
<evidence type="ECO:0008006" key="3">
    <source>
        <dbReference type="Google" id="ProtNLM"/>
    </source>
</evidence>
<dbReference type="EMBL" id="UINC01176135">
    <property type="protein sequence ID" value="SVD83120.1"/>
    <property type="molecule type" value="Genomic_DNA"/>
</dbReference>
<dbReference type="AlphaFoldDB" id="A0A382YJ54"/>
<keyword evidence="1" id="KW-1133">Transmembrane helix</keyword>
<proteinExistence type="predicted"/>
<evidence type="ECO:0000313" key="2">
    <source>
        <dbReference type="EMBL" id="SVD83120.1"/>
    </source>
</evidence>
<reference evidence="2" key="1">
    <citation type="submission" date="2018-05" db="EMBL/GenBank/DDBJ databases">
        <authorList>
            <person name="Lanie J.A."/>
            <person name="Ng W.-L."/>
            <person name="Kazmierczak K.M."/>
            <person name="Andrzejewski T.M."/>
            <person name="Davidsen T.M."/>
            <person name="Wayne K.J."/>
            <person name="Tettelin H."/>
            <person name="Glass J.I."/>
            <person name="Rusch D."/>
            <person name="Podicherti R."/>
            <person name="Tsui H.-C.T."/>
            <person name="Winkler M.E."/>
        </authorList>
    </citation>
    <scope>NUCLEOTIDE SEQUENCE</scope>
</reference>
<keyword evidence="1" id="KW-0472">Membrane</keyword>
<name>A0A382YJ54_9ZZZZ</name>